<dbReference type="AlphaFoldDB" id="A0A0Q3X1J8"/>
<reference evidence="10 11" key="1">
    <citation type="submission" date="2015-09" db="EMBL/GenBank/DDBJ databases">
        <title>Genome sequencing project for genomic taxonomy and phylogenomics of Bacillus-like bacteria.</title>
        <authorList>
            <person name="Liu B."/>
            <person name="Wang J."/>
            <person name="Zhu Y."/>
            <person name="Liu G."/>
            <person name="Chen Q."/>
            <person name="Chen Z."/>
            <person name="Lan J."/>
            <person name="Che J."/>
            <person name="Ge C."/>
            <person name="Shi H."/>
            <person name="Pan Z."/>
            <person name="Liu X."/>
        </authorList>
    </citation>
    <scope>NUCLEOTIDE SEQUENCE [LARGE SCALE GENOMIC DNA]</scope>
    <source>
        <strain evidence="10 11">LMG 18435</strain>
    </source>
</reference>
<dbReference type="InterPro" id="IPR036249">
    <property type="entry name" value="Thioredoxin-like_sf"/>
</dbReference>
<dbReference type="PATRIC" id="fig|157838.3.peg.678"/>
<evidence type="ECO:0000256" key="3">
    <source>
        <dbReference type="ARBA" id="ARBA00022448"/>
    </source>
</evidence>
<evidence type="ECO:0000256" key="5">
    <source>
        <dbReference type="ARBA" id="ARBA00023157"/>
    </source>
</evidence>
<dbReference type="GO" id="GO:0015035">
    <property type="term" value="F:protein-disulfide reductase activity"/>
    <property type="evidence" value="ECO:0007669"/>
    <property type="project" value="InterPro"/>
</dbReference>
<dbReference type="GO" id="GO:0045454">
    <property type="term" value="P:cell redox homeostasis"/>
    <property type="evidence" value="ECO:0007669"/>
    <property type="project" value="TreeGrafter"/>
</dbReference>
<feature type="site" description="Contributes to redox potential value" evidence="7">
    <location>
        <position position="21"/>
    </location>
</feature>
<dbReference type="Pfam" id="PF00085">
    <property type="entry name" value="Thioredoxin"/>
    <property type="match status" value="1"/>
</dbReference>
<feature type="active site" description="Nucleophile" evidence="7">
    <location>
        <position position="19"/>
    </location>
</feature>
<dbReference type="Proteomes" id="UP000051888">
    <property type="component" value="Unassembled WGS sequence"/>
</dbReference>
<dbReference type="PANTHER" id="PTHR45663:SF11">
    <property type="entry name" value="GEO12009P1"/>
    <property type="match status" value="1"/>
</dbReference>
<dbReference type="PROSITE" id="PS00194">
    <property type="entry name" value="THIOREDOXIN_1"/>
    <property type="match status" value="1"/>
</dbReference>
<dbReference type="InterPro" id="IPR017937">
    <property type="entry name" value="Thioredoxin_CS"/>
</dbReference>
<feature type="active site" description="Nucleophile" evidence="7">
    <location>
        <position position="22"/>
    </location>
</feature>
<dbReference type="SUPFAM" id="SSF52833">
    <property type="entry name" value="Thioredoxin-like"/>
    <property type="match status" value="1"/>
</dbReference>
<comment type="caution">
    <text evidence="10">The sequence shown here is derived from an EMBL/GenBank/DDBJ whole genome shotgun (WGS) entry which is preliminary data.</text>
</comment>
<keyword evidence="3" id="KW-0813">Transport</keyword>
<feature type="site" description="Deprotonates C-terminal active site Cys" evidence="7">
    <location>
        <position position="13"/>
    </location>
</feature>
<dbReference type="STRING" id="157838.AN964_03070"/>
<feature type="domain" description="Thioredoxin" evidence="9">
    <location>
        <begin position="1"/>
        <end position="93"/>
    </location>
</feature>
<accession>A0A0Q3X1J8</accession>
<dbReference type="InterPro" id="IPR013766">
    <property type="entry name" value="Thioredoxin_domain"/>
</dbReference>
<evidence type="ECO:0000256" key="2">
    <source>
        <dbReference type="ARBA" id="ARBA00020570"/>
    </source>
</evidence>
<evidence type="ECO:0000256" key="4">
    <source>
        <dbReference type="ARBA" id="ARBA00022982"/>
    </source>
</evidence>
<dbReference type="InterPro" id="IPR005746">
    <property type="entry name" value="Thioredoxin"/>
</dbReference>
<dbReference type="GO" id="GO:0005829">
    <property type="term" value="C:cytosol"/>
    <property type="evidence" value="ECO:0007669"/>
    <property type="project" value="TreeGrafter"/>
</dbReference>
<dbReference type="PIRSF" id="PIRSF000077">
    <property type="entry name" value="Thioredoxin"/>
    <property type="match status" value="1"/>
</dbReference>
<gene>
    <name evidence="10" type="ORF">AN964_03070</name>
</gene>
<dbReference type="PANTHER" id="PTHR45663">
    <property type="entry name" value="GEO12009P1"/>
    <property type="match status" value="1"/>
</dbReference>
<keyword evidence="5 8" id="KW-1015">Disulfide bond</keyword>
<evidence type="ECO:0000256" key="7">
    <source>
        <dbReference type="PIRSR" id="PIRSR000077-1"/>
    </source>
</evidence>
<evidence type="ECO:0000259" key="9">
    <source>
        <dbReference type="PROSITE" id="PS51352"/>
    </source>
</evidence>
<dbReference type="EMBL" id="LJJC01000004">
    <property type="protein sequence ID" value="KQL55330.1"/>
    <property type="molecule type" value="Genomic_DNA"/>
</dbReference>
<keyword evidence="11" id="KW-1185">Reference proteome</keyword>
<dbReference type="CDD" id="cd02947">
    <property type="entry name" value="TRX_family"/>
    <property type="match status" value="1"/>
</dbReference>
<dbReference type="Gene3D" id="3.40.30.10">
    <property type="entry name" value="Glutaredoxin"/>
    <property type="match status" value="1"/>
</dbReference>
<feature type="disulfide bond" description="Redox-active" evidence="8">
    <location>
        <begin position="19"/>
        <end position="22"/>
    </location>
</feature>
<keyword evidence="6 8" id="KW-0676">Redox-active center</keyword>
<dbReference type="PROSITE" id="PS51352">
    <property type="entry name" value="THIOREDOXIN_2"/>
    <property type="match status" value="1"/>
</dbReference>
<dbReference type="PRINTS" id="PR00421">
    <property type="entry name" value="THIOREDOXIN"/>
</dbReference>
<sequence length="95" mass="10878">MKEIETNTPVLVDCWAPWCPACKMLAPILDEIHEEFGLKMIKVNADKNEDFISKFQVLGLPTLLLFQENQLVERIIGYQSKETLIDILKSQGMIV</sequence>
<keyword evidence="4" id="KW-0249">Electron transport</keyword>
<dbReference type="OrthoDB" id="9790390at2"/>
<evidence type="ECO:0000256" key="1">
    <source>
        <dbReference type="ARBA" id="ARBA00008987"/>
    </source>
</evidence>
<name>A0A0Q3X1J8_9BACI</name>
<comment type="similarity">
    <text evidence="1">Belongs to the thioredoxin family.</text>
</comment>
<evidence type="ECO:0000313" key="10">
    <source>
        <dbReference type="EMBL" id="KQL55330.1"/>
    </source>
</evidence>
<protein>
    <recommendedName>
        <fullName evidence="2">Thioredoxin</fullName>
    </recommendedName>
</protein>
<evidence type="ECO:0000256" key="8">
    <source>
        <dbReference type="PIRSR" id="PIRSR000077-4"/>
    </source>
</evidence>
<proteinExistence type="inferred from homology"/>
<evidence type="ECO:0000256" key="6">
    <source>
        <dbReference type="ARBA" id="ARBA00023284"/>
    </source>
</evidence>
<evidence type="ECO:0000313" key="11">
    <source>
        <dbReference type="Proteomes" id="UP000051888"/>
    </source>
</evidence>
<feature type="site" description="Contributes to redox potential value" evidence="7">
    <location>
        <position position="20"/>
    </location>
</feature>
<organism evidence="10 11">
    <name type="scientific">Heyndrickxia shackletonii</name>
    <dbReference type="NCBI Taxonomy" id="157838"/>
    <lineage>
        <taxon>Bacteria</taxon>
        <taxon>Bacillati</taxon>
        <taxon>Bacillota</taxon>
        <taxon>Bacilli</taxon>
        <taxon>Bacillales</taxon>
        <taxon>Bacillaceae</taxon>
        <taxon>Heyndrickxia</taxon>
    </lineage>
</organism>